<accession>A0A395JIJ6</accession>
<comment type="caution">
    <text evidence="1">The sequence shown here is derived from an EMBL/GenBank/DDBJ whole genome shotgun (WGS) entry which is preliminary data.</text>
</comment>
<name>A0A395JIJ6_9GAMM</name>
<dbReference type="InParanoid" id="A0A395JIJ6"/>
<organism evidence="1 2">
    <name type="scientific">Arenicella xantha</name>
    <dbReference type="NCBI Taxonomy" id="644221"/>
    <lineage>
        <taxon>Bacteria</taxon>
        <taxon>Pseudomonadati</taxon>
        <taxon>Pseudomonadota</taxon>
        <taxon>Gammaproteobacteria</taxon>
        <taxon>Arenicellales</taxon>
        <taxon>Arenicellaceae</taxon>
        <taxon>Arenicella</taxon>
    </lineage>
</organism>
<dbReference type="SUPFAM" id="SSF159501">
    <property type="entry name" value="EreA/ChaN-like"/>
    <property type="match status" value="1"/>
</dbReference>
<evidence type="ECO:0000313" key="1">
    <source>
        <dbReference type="EMBL" id="RBP48767.1"/>
    </source>
</evidence>
<dbReference type="Proteomes" id="UP000253083">
    <property type="component" value="Unassembled WGS sequence"/>
</dbReference>
<evidence type="ECO:0000313" key="2">
    <source>
        <dbReference type="Proteomes" id="UP000253083"/>
    </source>
</evidence>
<gene>
    <name evidence="1" type="ORF">DFR28_105106</name>
</gene>
<evidence type="ECO:0008006" key="3">
    <source>
        <dbReference type="Google" id="ProtNLM"/>
    </source>
</evidence>
<dbReference type="AlphaFoldDB" id="A0A395JIJ6"/>
<dbReference type="EMBL" id="QNRT01000005">
    <property type="protein sequence ID" value="RBP48767.1"/>
    <property type="molecule type" value="Genomic_DNA"/>
</dbReference>
<dbReference type="Gene3D" id="3.40.50.11550">
    <property type="match status" value="1"/>
</dbReference>
<reference evidence="1 2" key="1">
    <citation type="submission" date="2018-06" db="EMBL/GenBank/DDBJ databases">
        <title>Genomic Encyclopedia of Type Strains, Phase IV (KMG-IV): sequencing the most valuable type-strain genomes for metagenomic binning, comparative biology and taxonomic classification.</title>
        <authorList>
            <person name="Goeker M."/>
        </authorList>
    </citation>
    <scope>NUCLEOTIDE SEQUENCE [LARGE SCALE GENOMIC DNA]</scope>
    <source>
        <strain evidence="1 2">DSM 24032</strain>
    </source>
</reference>
<proteinExistence type="predicted"/>
<sequence>MLLSMRRWLHVPTAALLFGCVCVSISLSSTAFSQSSIPPVDKQFAQLAASHRILLFGELHGTQEMPAYFAALVSQLARRDQVIKVGIEHPLDQAGDLNGYLQSAGSSKDQQLLLGNGYWNATHQDGRTSYAMFTLVEQLRVLKSEGYDVELFAFDDQQAENRDKALAANISRVYQNNPEALHLVITGNIHSRFKRGAPWNPDFLPMGFFLRESVGASLVTSVEFSHDGGNAWLCTPECKVTELAKPKTPTERFTLRKKAPSYHHDFALNVGTIEVSLPTLERRD</sequence>
<keyword evidence="2" id="KW-1185">Reference proteome</keyword>
<protein>
    <recommendedName>
        <fullName evidence="3">Haem-binding uptake Tiki superfamily ChaN domain-containing protein</fullName>
    </recommendedName>
</protein>
<dbReference type="PROSITE" id="PS51257">
    <property type="entry name" value="PROKAR_LIPOPROTEIN"/>
    <property type="match status" value="1"/>
</dbReference>